<dbReference type="Pfam" id="PF07980">
    <property type="entry name" value="SusD_RagB"/>
    <property type="match status" value="1"/>
</dbReference>
<comment type="subcellular location">
    <subcellularLocation>
        <location evidence="1">Cell outer membrane</location>
    </subcellularLocation>
</comment>
<gene>
    <name evidence="7" type="ORF">HNQ61_004715</name>
</gene>
<dbReference type="Gene3D" id="1.25.40.390">
    <property type="match status" value="1"/>
</dbReference>
<evidence type="ECO:0000256" key="4">
    <source>
        <dbReference type="ARBA" id="ARBA00023136"/>
    </source>
</evidence>
<comment type="similarity">
    <text evidence="2">Belongs to the SusD family.</text>
</comment>
<keyword evidence="8" id="KW-1185">Reference proteome</keyword>
<accession>A0A841H5M0</accession>
<evidence type="ECO:0000256" key="5">
    <source>
        <dbReference type="ARBA" id="ARBA00023237"/>
    </source>
</evidence>
<evidence type="ECO:0000313" key="8">
    <source>
        <dbReference type="Proteomes" id="UP000582837"/>
    </source>
</evidence>
<sequence length="475" mass="51795">MHIRRFLPLAAGMLAVAGCSDLTVPDYQNPPLDDLLVNPTVSTVLQAATGVLQGSRQDADTYVRFAGIVGREGYFLDPNESRYVTRVFNGNAQASNFTGSSYWTTPYRNIRTANILMAALDNPAVDLPAADEEAIRGFAKTIQALDYMQILNTREKIPVRVNSPLDSITTPPPIAERAEAMAFISALLDDGRTHLAAAGPTFPFPTPSGLNNFGFNTPAQFIRFNRALKARIEVYRARVANDSTAFVAARYQDALTAIGQSFINEDITTGDPMTDRTRLNFGVYQTYSSGSGDVANTLNDPSGKTVADSTLVTRAQSNGALKDARVRYKTERASGSLVGSLGSDLRFTIYSYRPFYGPGGQSSPIPMIRNEELILLRAEARWFTGNKAGALADINNIRQNSGGLAAIAEPANDFAFINALLYERRYSLLFEGGHSWADYRRFGMLAKLRALGTQRTGSNVAAWFPLPANETLPRS</sequence>
<dbReference type="PROSITE" id="PS51257">
    <property type="entry name" value="PROKAR_LIPOPROTEIN"/>
    <property type="match status" value="1"/>
</dbReference>
<dbReference type="Proteomes" id="UP000582837">
    <property type="component" value="Unassembled WGS sequence"/>
</dbReference>
<evidence type="ECO:0000259" key="6">
    <source>
        <dbReference type="Pfam" id="PF07980"/>
    </source>
</evidence>
<dbReference type="InterPro" id="IPR011990">
    <property type="entry name" value="TPR-like_helical_dom_sf"/>
</dbReference>
<reference evidence="7 8" key="1">
    <citation type="submission" date="2020-08" db="EMBL/GenBank/DDBJ databases">
        <title>Genomic Encyclopedia of Type Strains, Phase IV (KMG-IV): sequencing the most valuable type-strain genomes for metagenomic binning, comparative biology and taxonomic classification.</title>
        <authorList>
            <person name="Goeker M."/>
        </authorList>
    </citation>
    <scope>NUCLEOTIDE SEQUENCE [LARGE SCALE GENOMIC DNA]</scope>
    <source>
        <strain evidence="7 8">DSM 29007</strain>
    </source>
</reference>
<dbReference type="RefSeq" id="WP_170040156.1">
    <property type="nucleotide sequence ID" value="NZ_JABDTL010000002.1"/>
</dbReference>
<organism evidence="7 8">
    <name type="scientific">Longimicrobium terrae</name>
    <dbReference type="NCBI Taxonomy" id="1639882"/>
    <lineage>
        <taxon>Bacteria</taxon>
        <taxon>Pseudomonadati</taxon>
        <taxon>Gemmatimonadota</taxon>
        <taxon>Longimicrobiia</taxon>
        <taxon>Longimicrobiales</taxon>
        <taxon>Longimicrobiaceae</taxon>
        <taxon>Longimicrobium</taxon>
    </lineage>
</organism>
<dbReference type="EMBL" id="JACHIA010000020">
    <property type="protein sequence ID" value="MBB6073049.1"/>
    <property type="molecule type" value="Genomic_DNA"/>
</dbReference>
<dbReference type="InterPro" id="IPR012944">
    <property type="entry name" value="SusD_RagB_dom"/>
</dbReference>
<protein>
    <recommendedName>
        <fullName evidence="6">RagB/SusD domain-containing protein</fullName>
    </recommendedName>
</protein>
<dbReference type="AlphaFoldDB" id="A0A841H5M0"/>
<evidence type="ECO:0000256" key="1">
    <source>
        <dbReference type="ARBA" id="ARBA00004442"/>
    </source>
</evidence>
<evidence type="ECO:0000256" key="3">
    <source>
        <dbReference type="ARBA" id="ARBA00022729"/>
    </source>
</evidence>
<feature type="domain" description="RagB/SusD" evidence="6">
    <location>
        <begin position="356"/>
        <end position="447"/>
    </location>
</feature>
<keyword evidence="4" id="KW-0472">Membrane</keyword>
<dbReference type="SUPFAM" id="SSF48452">
    <property type="entry name" value="TPR-like"/>
    <property type="match status" value="1"/>
</dbReference>
<evidence type="ECO:0000313" key="7">
    <source>
        <dbReference type="EMBL" id="MBB6073049.1"/>
    </source>
</evidence>
<comment type="caution">
    <text evidence="7">The sequence shown here is derived from an EMBL/GenBank/DDBJ whole genome shotgun (WGS) entry which is preliminary data.</text>
</comment>
<dbReference type="CDD" id="cd08977">
    <property type="entry name" value="SusD"/>
    <property type="match status" value="1"/>
</dbReference>
<keyword evidence="3" id="KW-0732">Signal</keyword>
<keyword evidence="5" id="KW-0998">Cell outer membrane</keyword>
<proteinExistence type="inferred from homology"/>
<dbReference type="GO" id="GO:0009279">
    <property type="term" value="C:cell outer membrane"/>
    <property type="evidence" value="ECO:0007669"/>
    <property type="project" value="UniProtKB-SubCell"/>
</dbReference>
<evidence type="ECO:0000256" key="2">
    <source>
        <dbReference type="ARBA" id="ARBA00006275"/>
    </source>
</evidence>
<name>A0A841H5M0_9BACT</name>